<protein>
    <submittedName>
        <fullName evidence="1">Uncharacterized protein</fullName>
    </submittedName>
</protein>
<comment type="caution">
    <text evidence="1">The sequence shown here is derived from an EMBL/GenBank/DDBJ whole genome shotgun (WGS) entry which is preliminary data.</text>
</comment>
<gene>
    <name evidence="1" type="ORF">B0T24DRAFT_633391</name>
</gene>
<feature type="non-terminal residue" evidence="1">
    <location>
        <position position="75"/>
    </location>
</feature>
<evidence type="ECO:0000313" key="2">
    <source>
        <dbReference type="Proteomes" id="UP001287356"/>
    </source>
</evidence>
<accession>A0AAE0JYE1</accession>
<reference evidence="1" key="2">
    <citation type="submission" date="2023-06" db="EMBL/GenBank/DDBJ databases">
        <authorList>
            <consortium name="Lawrence Berkeley National Laboratory"/>
            <person name="Haridas S."/>
            <person name="Hensen N."/>
            <person name="Bonometti L."/>
            <person name="Westerberg I."/>
            <person name="Brannstrom I.O."/>
            <person name="Guillou S."/>
            <person name="Cros-Aarteil S."/>
            <person name="Calhoun S."/>
            <person name="Kuo A."/>
            <person name="Mondo S."/>
            <person name="Pangilinan J."/>
            <person name="Riley R."/>
            <person name="Labutti K."/>
            <person name="Andreopoulos B."/>
            <person name="Lipzen A."/>
            <person name="Chen C."/>
            <person name="Yanf M."/>
            <person name="Daum C."/>
            <person name="Ng V."/>
            <person name="Clum A."/>
            <person name="Steindorff A."/>
            <person name="Ohm R."/>
            <person name="Martin F."/>
            <person name="Silar P."/>
            <person name="Natvig D."/>
            <person name="Lalanne C."/>
            <person name="Gautier V."/>
            <person name="Ament-Velasquez S.L."/>
            <person name="Kruys A."/>
            <person name="Hutchinson M.I."/>
            <person name="Powell A.J."/>
            <person name="Barry K."/>
            <person name="Miller A.N."/>
            <person name="Grigoriev I.V."/>
            <person name="Debuchy R."/>
            <person name="Gladieux P."/>
            <person name="Thoren M.H."/>
            <person name="Johannesson H."/>
        </authorList>
    </citation>
    <scope>NUCLEOTIDE SEQUENCE</scope>
    <source>
        <strain evidence="1">CBS 958.72</strain>
    </source>
</reference>
<dbReference type="AlphaFoldDB" id="A0AAE0JYE1"/>
<keyword evidence="2" id="KW-1185">Reference proteome</keyword>
<sequence>MRGGIAMGMGMVMVVVVVVVVVGMGGAVAAAVASARPGLAGRHDDAVSGGIGILAGRGLAAAAAGGRDTAGRVGV</sequence>
<dbReference type="EMBL" id="JAULSN010000007">
    <property type="protein sequence ID" value="KAK3366663.1"/>
    <property type="molecule type" value="Genomic_DNA"/>
</dbReference>
<reference evidence="1" key="1">
    <citation type="journal article" date="2023" name="Mol. Phylogenet. Evol.">
        <title>Genome-scale phylogeny and comparative genomics of the fungal order Sordariales.</title>
        <authorList>
            <person name="Hensen N."/>
            <person name="Bonometti L."/>
            <person name="Westerberg I."/>
            <person name="Brannstrom I.O."/>
            <person name="Guillou S."/>
            <person name="Cros-Aarteil S."/>
            <person name="Calhoun S."/>
            <person name="Haridas S."/>
            <person name="Kuo A."/>
            <person name="Mondo S."/>
            <person name="Pangilinan J."/>
            <person name="Riley R."/>
            <person name="LaButti K."/>
            <person name="Andreopoulos B."/>
            <person name="Lipzen A."/>
            <person name="Chen C."/>
            <person name="Yan M."/>
            <person name="Daum C."/>
            <person name="Ng V."/>
            <person name="Clum A."/>
            <person name="Steindorff A."/>
            <person name="Ohm R.A."/>
            <person name="Martin F."/>
            <person name="Silar P."/>
            <person name="Natvig D.O."/>
            <person name="Lalanne C."/>
            <person name="Gautier V."/>
            <person name="Ament-Velasquez S.L."/>
            <person name="Kruys A."/>
            <person name="Hutchinson M.I."/>
            <person name="Powell A.J."/>
            <person name="Barry K."/>
            <person name="Miller A.N."/>
            <person name="Grigoriev I.V."/>
            <person name="Debuchy R."/>
            <person name="Gladieux P."/>
            <person name="Hiltunen Thoren M."/>
            <person name="Johannesson H."/>
        </authorList>
    </citation>
    <scope>NUCLEOTIDE SEQUENCE</scope>
    <source>
        <strain evidence="1">CBS 958.72</strain>
    </source>
</reference>
<proteinExistence type="predicted"/>
<name>A0AAE0JYE1_9PEZI</name>
<dbReference type="Proteomes" id="UP001287356">
    <property type="component" value="Unassembled WGS sequence"/>
</dbReference>
<organism evidence="1 2">
    <name type="scientific">Lasiosphaeria ovina</name>
    <dbReference type="NCBI Taxonomy" id="92902"/>
    <lineage>
        <taxon>Eukaryota</taxon>
        <taxon>Fungi</taxon>
        <taxon>Dikarya</taxon>
        <taxon>Ascomycota</taxon>
        <taxon>Pezizomycotina</taxon>
        <taxon>Sordariomycetes</taxon>
        <taxon>Sordariomycetidae</taxon>
        <taxon>Sordariales</taxon>
        <taxon>Lasiosphaeriaceae</taxon>
        <taxon>Lasiosphaeria</taxon>
    </lineage>
</organism>
<evidence type="ECO:0000313" key="1">
    <source>
        <dbReference type="EMBL" id="KAK3366663.1"/>
    </source>
</evidence>